<feature type="region of interest" description="Disordered" evidence="1">
    <location>
        <begin position="92"/>
        <end position="112"/>
    </location>
</feature>
<proteinExistence type="predicted"/>
<sequence>MMLVVWHYHGESNLGRVAPELHEGSAKLIYFNKTPGEQHTRQALRVSKTTAPRHLIRVFAFQDSTCQPITYTHARCRATFRFEHIGASHGHLGSSFRRDPALQEPSESASASTNHTMMTGDLFFLCIPSAVAEKRMATRSFPRLLAQLIRKGGVHYFSRKLREDVTEGADLLLLCDWKPQTYSIGSNTGVGNAYAATCGWSSADTAAYAVAATTPVFGRRI</sequence>
<gene>
    <name evidence="2" type="ORF">FB567DRAFT_263367</name>
</gene>
<name>A0A8K0RAW9_9PLEO</name>
<dbReference type="Proteomes" id="UP000813461">
    <property type="component" value="Unassembled WGS sequence"/>
</dbReference>
<dbReference type="EMBL" id="JAGMVJ010000004">
    <property type="protein sequence ID" value="KAH7091045.1"/>
    <property type="molecule type" value="Genomic_DNA"/>
</dbReference>
<organism evidence="2 3">
    <name type="scientific">Paraphoma chrysanthemicola</name>
    <dbReference type="NCBI Taxonomy" id="798071"/>
    <lineage>
        <taxon>Eukaryota</taxon>
        <taxon>Fungi</taxon>
        <taxon>Dikarya</taxon>
        <taxon>Ascomycota</taxon>
        <taxon>Pezizomycotina</taxon>
        <taxon>Dothideomycetes</taxon>
        <taxon>Pleosporomycetidae</taxon>
        <taxon>Pleosporales</taxon>
        <taxon>Pleosporineae</taxon>
        <taxon>Phaeosphaeriaceae</taxon>
        <taxon>Paraphoma</taxon>
    </lineage>
</organism>
<evidence type="ECO:0000313" key="3">
    <source>
        <dbReference type="Proteomes" id="UP000813461"/>
    </source>
</evidence>
<protein>
    <submittedName>
        <fullName evidence="2">Uncharacterized protein</fullName>
    </submittedName>
</protein>
<evidence type="ECO:0000256" key="1">
    <source>
        <dbReference type="SAM" id="MobiDB-lite"/>
    </source>
</evidence>
<evidence type="ECO:0000313" key="2">
    <source>
        <dbReference type="EMBL" id="KAH7091045.1"/>
    </source>
</evidence>
<accession>A0A8K0RAW9</accession>
<keyword evidence="3" id="KW-1185">Reference proteome</keyword>
<comment type="caution">
    <text evidence="2">The sequence shown here is derived from an EMBL/GenBank/DDBJ whole genome shotgun (WGS) entry which is preliminary data.</text>
</comment>
<dbReference type="AlphaFoldDB" id="A0A8K0RAW9"/>
<reference evidence="2" key="1">
    <citation type="journal article" date="2021" name="Nat. Commun.">
        <title>Genetic determinants of endophytism in the Arabidopsis root mycobiome.</title>
        <authorList>
            <person name="Mesny F."/>
            <person name="Miyauchi S."/>
            <person name="Thiergart T."/>
            <person name="Pickel B."/>
            <person name="Atanasova L."/>
            <person name="Karlsson M."/>
            <person name="Huettel B."/>
            <person name="Barry K.W."/>
            <person name="Haridas S."/>
            <person name="Chen C."/>
            <person name="Bauer D."/>
            <person name="Andreopoulos W."/>
            <person name="Pangilinan J."/>
            <person name="LaButti K."/>
            <person name="Riley R."/>
            <person name="Lipzen A."/>
            <person name="Clum A."/>
            <person name="Drula E."/>
            <person name="Henrissat B."/>
            <person name="Kohler A."/>
            <person name="Grigoriev I.V."/>
            <person name="Martin F.M."/>
            <person name="Hacquard S."/>
        </authorList>
    </citation>
    <scope>NUCLEOTIDE SEQUENCE</scope>
    <source>
        <strain evidence="2">MPI-SDFR-AT-0120</strain>
    </source>
</reference>